<feature type="transmembrane region" description="Helical" evidence="8">
    <location>
        <begin position="121"/>
        <end position="143"/>
    </location>
</feature>
<evidence type="ECO:0000256" key="4">
    <source>
        <dbReference type="ARBA" id="ARBA00022475"/>
    </source>
</evidence>
<comment type="subcellular location">
    <subcellularLocation>
        <location evidence="1 8">Cell membrane</location>
        <topology evidence="1 8">Multi-pass membrane protein</topology>
    </subcellularLocation>
</comment>
<dbReference type="OrthoDB" id="9807047at2"/>
<keyword evidence="3 8" id="KW-0813">Transport</keyword>
<dbReference type="InterPro" id="IPR000515">
    <property type="entry name" value="MetI-like"/>
</dbReference>
<comment type="similarity">
    <text evidence="2">Belongs to the binding-protein-dependent transport system permease family. CysTW subfamily.</text>
</comment>
<evidence type="ECO:0000313" key="11">
    <source>
        <dbReference type="Proteomes" id="UP000236884"/>
    </source>
</evidence>
<keyword evidence="7 8" id="KW-0472">Membrane</keyword>
<dbReference type="AlphaFoldDB" id="A0A0S3PPW6"/>
<dbReference type="Proteomes" id="UP000236884">
    <property type="component" value="Chromosome"/>
</dbReference>
<evidence type="ECO:0000313" key="10">
    <source>
        <dbReference type="EMBL" id="BAT57951.1"/>
    </source>
</evidence>
<feature type="transmembrane region" description="Helical" evidence="8">
    <location>
        <begin position="174"/>
        <end position="195"/>
    </location>
</feature>
<feature type="transmembrane region" description="Helical" evidence="8">
    <location>
        <begin position="272"/>
        <end position="293"/>
    </location>
</feature>
<gene>
    <name evidence="10" type="primary">potH_1</name>
    <name evidence="10" type="ORF">GJW-30_1_00462</name>
</gene>
<dbReference type="EMBL" id="AP014946">
    <property type="protein sequence ID" value="BAT57951.1"/>
    <property type="molecule type" value="Genomic_DNA"/>
</dbReference>
<dbReference type="Pfam" id="PF00528">
    <property type="entry name" value="BPD_transp_1"/>
    <property type="match status" value="1"/>
</dbReference>
<feature type="domain" description="ABC transmembrane type-1" evidence="9">
    <location>
        <begin position="87"/>
        <end position="293"/>
    </location>
</feature>
<feature type="transmembrane region" description="Helical" evidence="8">
    <location>
        <begin position="20"/>
        <end position="39"/>
    </location>
</feature>
<dbReference type="GO" id="GO:0055085">
    <property type="term" value="P:transmembrane transport"/>
    <property type="evidence" value="ECO:0007669"/>
    <property type="project" value="InterPro"/>
</dbReference>
<dbReference type="Gene3D" id="1.10.3720.10">
    <property type="entry name" value="MetI-like"/>
    <property type="match status" value="1"/>
</dbReference>
<accession>A0A0S3PPW6</accession>
<feature type="transmembrane region" description="Helical" evidence="8">
    <location>
        <begin position="87"/>
        <end position="109"/>
    </location>
</feature>
<dbReference type="KEGG" id="vgo:GJW-30_1_00462"/>
<dbReference type="PANTHER" id="PTHR42929:SF3">
    <property type="entry name" value="PUTRESCINE TRANSPORT SYSTEM PERMEASE PROTEIN POTH"/>
    <property type="match status" value="1"/>
</dbReference>
<keyword evidence="6 8" id="KW-1133">Transmembrane helix</keyword>
<evidence type="ECO:0000256" key="3">
    <source>
        <dbReference type="ARBA" id="ARBA00022448"/>
    </source>
</evidence>
<evidence type="ECO:0000256" key="8">
    <source>
        <dbReference type="RuleBase" id="RU363032"/>
    </source>
</evidence>
<evidence type="ECO:0000256" key="2">
    <source>
        <dbReference type="ARBA" id="ARBA00007069"/>
    </source>
</evidence>
<reference evidence="10 11" key="1">
    <citation type="submission" date="2015-08" db="EMBL/GenBank/DDBJ databases">
        <title>Investigation of the bacterial diversity of lava forest soil.</title>
        <authorList>
            <person name="Lee J.S."/>
        </authorList>
    </citation>
    <scope>NUCLEOTIDE SEQUENCE [LARGE SCALE GENOMIC DNA]</scope>
    <source>
        <strain evidence="10 11">GJW-30</strain>
    </source>
</reference>
<feature type="transmembrane region" description="Helical" evidence="8">
    <location>
        <begin position="216"/>
        <end position="241"/>
    </location>
</feature>
<dbReference type="GO" id="GO:0005886">
    <property type="term" value="C:plasma membrane"/>
    <property type="evidence" value="ECO:0007669"/>
    <property type="project" value="UniProtKB-SubCell"/>
</dbReference>
<dbReference type="SUPFAM" id="SSF161098">
    <property type="entry name" value="MetI-like"/>
    <property type="match status" value="1"/>
</dbReference>
<sequence length="321" mass="35547">MASAAPEEKRRVSRAALLPLLWLVVFFALPTLIVLKLSISQSAIAQPPYTPVFDIRAGVDGALAFIQGFTLDNYASLFRDTLYASTYLRSLGVAAISTVILLLIAYPIAYAMSRAPKRMQGVLLMLIVLPFWTAFLIRVYAWINILQRDGLLNQFLMALRITNEPIAWLASDSALFLGIVYSYLPFMILPLFASLERIDPALREAAADLGAAPWKIFWRVTFPLSTPGVVAGALLCFIPIVGEFVIPDLLGPSSSQMIGQTLWSEFFQNRDWPLASALAIVMLVLLILPIVYYQRLQGRALADDRGGRRQGAFARPAPNEQ</sequence>
<evidence type="ECO:0000256" key="1">
    <source>
        <dbReference type="ARBA" id="ARBA00004651"/>
    </source>
</evidence>
<dbReference type="CDD" id="cd06261">
    <property type="entry name" value="TM_PBP2"/>
    <property type="match status" value="1"/>
</dbReference>
<dbReference type="PROSITE" id="PS50928">
    <property type="entry name" value="ABC_TM1"/>
    <property type="match status" value="1"/>
</dbReference>
<dbReference type="PANTHER" id="PTHR42929">
    <property type="entry name" value="INNER MEMBRANE ABC TRANSPORTER PERMEASE PROTEIN YDCU-RELATED-RELATED"/>
    <property type="match status" value="1"/>
</dbReference>
<keyword evidence="11" id="KW-1185">Reference proteome</keyword>
<organism evidence="10 11">
    <name type="scientific">Variibacter gotjawalensis</name>
    <dbReference type="NCBI Taxonomy" id="1333996"/>
    <lineage>
        <taxon>Bacteria</taxon>
        <taxon>Pseudomonadati</taxon>
        <taxon>Pseudomonadota</taxon>
        <taxon>Alphaproteobacteria</taxon>
        <taxon>Hyphomicrobiales</taxon>
        <taxon>Nitrobacteraceae</taxon>
        <taxon>Variibacter</taxon>
    </lineage>
</organism>
<keyword evidence="5 8" id="KW-0812">Transmembrane</keyword>
<keyword evidence="4" id="KW-1003">Cell membrane</keyword>
<evidence type="ECO:0000256" key="6">
    <source>
        <dbReference type="ARBA" id="ARBA00022989"/>
    </source>
</evidence>
<protein>
    <submittedName>
        <fullName evidence="10">Putrescine transport system permease protein PotH</fullName>
    </submittedName>
</protein>
<dbReference type="RefSeq" id="WP_096351159.1">
    <property type="nucleotide sequence ID" value="NZ_AP014946.1"/>
</dbReference>
<evidence type="ECO:0000256" key="5">
    <source>
        <dbReference type="ARBA" id="ARBA00022692"/>
    </source>
</evidence>
<dbReference type="InterPro" id="IPR035906">
    <property type="entry name" value="MetI-like_sf"/>
</dbReference>
<proteinExistence type="inferred from homology"/>
<evidence type="ECO:0000256" key="7">
    <source>
        <dbReference type="ARBA" id="ARBA00023136"/>
    </source>
</evidence>
<name>A0A0S3PPW6_9BRAD</name>
<evidence type="ECO:0000259" key="9">
    <source>
        <dbReference type="PROSITE" id="PS50928"/>
    </source>
</evidence>